<dbReference type="InterPro" id="IPR019399">
    <property type="entry name" value="Parkin_co-regulated_protein"/>
</dbReference>
<evidence type="ECO:0000313" key="1">
    <source>
        <dbReference type="EMBL" id="KAK9506944.1"/>
    </source>
</evidence>
<protein>
    <recommendedName>
        <fullName evidence="3">PACRG protein</fullName>
    </recommendedName>
</protein>
<sequence length="257" mass="29770">MTTECNQYANRLKHLDKRCYPHILNVEPKKPPIPPRIVPPFSIQSRQKNTIVEPFPKSQPLKKYPVGKSMFRMHYLRGDIPIAMEFSNFGFKINWKVNFNDLDYHYYLPLFFDGLTEVEHPFKFFAKQGIHDMLVNGKGKVLPVLPQLIIPIKNALNTANETVLSTTLQVIQDLVTTIPEVGEPLVCFYRQILPPLNIYKDQYVEDLGDRVDFGQRRKENISDLIHETLEALERTGGPDAFINIKYMIPTYESCLNC</sequence>
<dbReference type="AlphaFoldDB" id="A0AAW1D7E5"/>
<dbReference type="PANTHER" id="PTHR21207">
    <property type="entry name" value="PARKIN COREGULATED GENE PROTEIN PARK2 COREGULATED"/>
    <property type="match status" value="1"/>
</dbReference>
<evidence type="ECO:0008006" key="3">
    <source>
        <dbReference type="Google" id="ProtNLM"/>
    </source>
</evidence>
<dbReference type="Pfam" id="PF10274">
    <property type="entry name" value="ParcG"/>
    <property type="match status" value="1"/>
</dbReference>
<evidence type="ECO:0000313" key="2">
    <source>
        <dbReference type="Proteomes" id="UP001461498"/>
    </source>
</evidence>
<dbReference type="SUPFAM" id="SSF48371">
    <property type="entry name" value="ARM repeat"/>
    <property type="match status" value="1"/>
</dbReference>
<organism evidence="1 2">
    <name type="scientific">Rhynocoris fuscipes</name>
    <dbReference type="NCBI Taxonomy" id="488301"/>
    <lineage>
        <taxon>Eukaryota</taxon>
        <taxon>Metazoa</taxon>
        <taxon>Ecdysozoa</taxon>
        <taxon>Arthropoda</taxon>
        <taxon>Hexapoda</taxon>
        <taxon>Insecta</taxon>
        <taxon>Pterygota</taxon>
        <taxon>Neoptera</taxon>
        <taxon>Paraneoptera</taxon>
        <taxon>Hemiptera</taxon>
        <taxon>Heteroptera</taxon>
        <taxon>Panheteroptera</taxon>
        <taxon>Cimicomorpha</taxon>
        <taxon>Reduviidae</taxon>
        <taxon>Harpactorinae</taxon>
        <taxon>Harpactorini</taxon>
        <taxon>Rhynocoris</taxon>
    </lineage>
</organism>
<reference evidence="1 2" key="1">
    <citation type="submission" date="2022-12" db="EMBL/GenBank/DDBJ databases">
        <title>Chromosome-level genome assembly of true bugs.</title>
        <authorList>
            <person name="Ma L."/>
            <person name="Li H."/>
        </authorList>
    </citation>
    <scope>NUCLEOTIDE SEQUENCE [LARGE SCALE GENOMIC DNA]</scope>
    <source>
        <strain evidence="1">Lab_2022b</strain>
    </source>
</reference>
<dbReference type="InterPro" id="IPR016024">
    <property type="entry name" value="ARM-type_fold"/>
</dbReference>
<gene>
    <name evidence="1" type="ORF">O3M35_008789</name>
</gene>
<dbReference type="Proteomes" id="UP001461498">
    <property type="component" value="Unassembled WGS sequence"/>
</dbReference>
<dbReference type="GO" id="GO:0051879">
    <property type="term" value="F:Hsp90 protein binding"/>
    <property type="evidence" value="ECO:0007669"/>
    <property type="project" value="TreeGrafter"/>
</dbReference>
<proteinExistence type="predicted"/>
<keyword evidence="2" id="KW-1185">Reference proteome</keyword>
<accession>A0AAW1D7E5</accession>
<dbReference type="PANTHER" id="PTHR21207:SF2">
    <property type="entry name" value="PARKIN COREGULATED GENE PROTEIN"/>
    <property type="match status" value="1"/>
</dbReference>
<dbReference type="GO" id="GO:0030544">
    <property type="term" value="F:Hsp70 protein binding"/>
    <property type="evidence" value="ECO:0007669"/>
    <property type="project" value="TreeGrafter"/>
</dbReference>
<name>A0AAW1D7E5_9HEMI</name>
<comment type="caution">
    <text evidence="1">The sequence shown here is derived from an EMBL/GenBank/DDBJ whole genome shotgun (WGS) entry which is preliminary data.</text>
</comment>
<dbReference type="EMBL" id="JAPXFL010000005">
    <property type="protein sequence ID" value="KAK9506944.1"/>
    <property type="molecule type" value="Genomic_DNA"/>
</dbReference>